<evidence type="ECO:0000256" key="1">
    <source>
        <dbReference type="SAM" id="MobiDB-lite"/>
    </source>
</evidence>
<dbReference type="Proteomes" id="UP000193990">
    <property type="component" value="Unassembled WGS sequence"/>
</dbReference>
<keyword evidence="2" id="KW-0472">Membrane</keyword>
<name>A0A1X1R6R8_MYCBE</name>
<keyword evidence="4" id="KW-1185">Reference proteome</keyword>
<organism evidence="3 4">
    <name type="scientific">Mycobacterium bohemicum</name>
    <dbReference type="NCBI Taxonomy" id="56425"/>
    <lineage>
        <taxon>Bacteria</taxon>
        <taxon>Bacillati</taxon>
        <taxon>Actinomycetota</taxon>
        <taxon>Actinomycetes</taxon>
        <taxon>Mycobacteriales</taxon>
        <taxon>Mycobacteriaceae</taxon>
        <taxon>Mycobacterium</taxon>
    </lineage>
</organism>
<feature type="transmembrane region" description="Helical" evidence="2">
    <location>
        <begin position="349"/>
        <end position="373"/>
    </location>
</feature>
<feature type="transmembrane region" description="Helical" evidence="2">
    <location>
        <begin position="444"/>
        <end position="469"/>
    </location>
</feature>
<gene>
    <name evidence="3" type="ORF">AWB93_08505</name>
</gene>
<feature type="transmembrane region" description="Helical" evidence="2">
    <location>
        <begin position="244"/>
        <end position="263"/>
    </location>
</feature>
<keyword evidence="2" id="KW-1133">Transmembrane helix</keyword>
<evidence type="ECO:0008006" key="5">
    <source>
        <dbReference type="Google" id="ProtNLM"/>
    </source>
</evidence>
<dbReference type="STRING" id="56425.AWB93_08505"/>
<comment type="caution">
    <text evidence="3">The sequence shown here is derived from an EMBL/GenBank/DDBJ whole genome shotgun (WGS) entry which is preliminary data.</text>
</comment>
<feature type="transmembrane region" description="Helical" evidence="2">
    <location>
        <begin position="32"/>
        <end position="52"/>
    </location>
</feature>
<feature type="region of interest" description="Disordered" evidence="1">
    <location>
        <begin position="479"/>
        <end position="503"/>
    </location>
</feature>
<feature type="transmembrane region" description="Helical" evidence="2">
    <location>
        <begin position="217"/>
        <end position="238"/>
    </location>
</feature>
<evidence type="ECO:0000313" key="4">
    <source>
        <dbReference type="Proteomes" id="UP000193990"/>
    </source>
</evidence>
<feature type="transmembrane region" description="Helical" evidence="2">
    <location>
        <begin position="326"/>
        <end position="343"/>
    </location>
</feature>
<evidence type="ECO:0000313" key="3">
    <source>
        <dbReference type="EMBL" id="ORV00569.1"/>
    </source>
</evidence>
<accession>A0A1X1R6R8</accession>
<proteinExistence type="predicted"/>
<dbReference type="EMBL" id="LQOK01000024">
    <property type="protein sequence ID" value="ORV00569.1"/>
    <property type="molecule type" value="Genomic_DNA"/>
</dbReference>
<sequence length="503" mass="53074">MRVKRPVEVLRGAGPAVRDRAVEVANQPARTILLGTVLLASALSAVTCYVLTQYFSLDVLSYLVAIPEDCWLDWGVNVGRHCFSDFSVPVGYALRANPWDPYPIYGLPDFTAAHNNYVAAGMLPQTVFGLLGKGLGVPRLGLFAYLLALTVCVLTPAAWAARGARGLERVVVFVACGMVAIPAWTVIDRGNSLGFLVPVALVFLVALCRGRWGLVTVMVILAALVKPQFALLAIVLFAARQWRLGGIAVGGVAVTNLAAFLLWPRDFPHTIAQAIHNTLGYGWFQQLVGLRNVSFARALLWLPDAVKSSQTGGTIPDGFLAAPRSLIGYVIVLVVVACVVMLGRRIPPVMVGIVLLATAALFPALVADYYLVFALPVAAVIARDPDGPPGTGIFDRPAAVGGRRPVVALTVSVATALSIAQIAISTQPIKEPILGQMGAVGIVGYRTLALTTVGLTPLFWLIACTAIIVSYARRPASTGETTVKQAGGEAESGAPLRASEAPA</sequence>
<keyword evidence="2" id="KW-0812">Transmembrane</keyword>
<feature type="transmembrane region" description="Helical" evidence="2">
    <location>
        <begin position="170"/>
        <end position="187"/>
    </location>
</feature>
<reference evidence="3 4" key="1">
    <citation type="submission" date="2016-01" db="EMBL/GenBank/DDBJ databases">
        <title>The new phylogeny of the genus Mycobacterium.</title>
        <authorList>
            <person name="Tarcisio F."/>
            <person name="Conor M."/>
            <person name="Antonella G."/>
            <person name="Elisabetta G."/>
            <person name="Giulia F.S."/>
            <person name="Sara T."/>
            <person name="Anna F."/>
            <person name="Clotilde B."/>
            <person name="Roberto B."/>
            <person name="Veronica D.S."/>
            <person name="Fabio R."/>
            <person name="Monica P."/>
            <person name="Olivier J."/>
            <person name="Enrico T."/>
            <person name="Nicola S."/>
        </authorList>
    </citation>
    <scope>NUCLEOTIDE SEQUENCE [LARGE SCALE GENOMIC DNA]</scope>
    <source>
        <strain evidence="3 4">DSM 44277</strain>
    </source>
</reference>
<protein>
    <recommendedName>
        <fullName evidence="5">DUF2029 domain-containing protein</fullName>
    </recommendedName>
</protein>
<feature type="transmembrane region" description="Helical" evidence="2">
    <location>
        <begin position="142"/>
        <end position="161"/>
    </location>
</feature>
<dbReference type="AlphaFoldDB" id="A0A1X1R6R8"/>
<evidence type="ECO:0000256" key="2">
    <source>
        <dbReference type="SAM" id="Phobius"/>
    </source>
</evidence>